<feature type="transmembrane region" description="Helical" evidence="4">
    <location>
        <begin position="82"/>
        <end position="104"/>
    </location>
</feature>
<dbReference type="Gene3D" id="2.160.20.10">
    <property type="entry name" value="Single-stranded right-handed beta-helix, Pectin lyase-like"/>
    <property type="match status" value="1"/>
</dbReference>
<dbReference type="InterPro" id="IPR026464">
    <property type="entry name" value="NosD_copper_fam"/>
</dbReference>
<evidence type="ECO:0000256" key="3">
    <source>
        <dbReference type="ARBA" id="ARBA00022786"/>
    </source>
</evidence>
<keyword evidence="3" id="KW-0833">Ubl conjugation pathway</keyword>
<dbReference type="InterPro" id="IPR006626">
    <property type="entry name" value="PbH1"/>
</dbReference>
<feature type="non-terminal residue" evidence="6">
    <location>
        <position position="1"/>
    </location>
</feature>
<dbReference type="SMART" id="SM00710">
    <property type="entry name" value="PbH1"/>
    <property type="match status" value="8"/>
</dbReference>
<dbReference type="InterPro" id="IPR012334">
    <property type="entry name" value="Pectin_lyas_fold"/>
</dbReference>
<dbReference type="InterPro" id="IPR022441">
    <property type="entry name" value="Para_beta_helix_rpt-2"/>
</dbReference>
<dbReference type="InterPro" id="IPR007742">
    <property type="entry name" value="NosD_dom"/>
</dbReference>
<accession>A0A7Y2H0Z2</accession>
<name>A0A7Y2H0Z2_UNCEI</name>
<keyword evidence="2" id="KW-0677">Repeat</keyword>
<dbReference type="NCBIfam" id="TIGR04247">
    <property type="entry name" value="NosD_copper_fam"/>
    <property type="match status" value="1"/>
</dbReference>
<evidence type="ECO:0000313" key="6">
    <source>
        <dbReference type="EMBL" id="NNF05436.1"/>
    </source>
</evidence>
<keyword evidence="4" id="KW-0812">Transmembrane</keyword>
<proteinExistence type="predicted"/>
<dbReference type="Proteomes" id="UP000547674">
    <property type="component" value="Unassembled WGS sequence"/>
</dbReference>
<evidence type="ECO:0000256" key="1">
    <source>
        <dbReference type="ARBA" id="ARBA00004906"/>
    </source>
</evidence>
<evidence type="ECO:0000256" key="2">
    <source>
        <dbReference type="ARBA" id="ARBA00022737"/>
    </source>
</evidence>
<dbReference type="InterPro" id="IPR011050">
    <property type="entry name" value="Pectin_lyase_fold/virulence"/>
</dbReference>
<feature type="transmembrane region" description="Helical" evidence="4">
    <location>
        <begin position="49"/>
        <end position="70"/>
    </location>
</feature>
<feature type="domain" description="Carbohydrate-binding/sugar hydrolysis" evidence="5">
    <location>
        <begin position="120"/>
        <end position="268"/>
    </location>
</feature>
<feature type="domain" description="Carbohydrate-binding/sugar hydrolysis" evidence="5">
    <location>
        <begin position="292"/>
        <end position="439"/>
    </location>
</feature>
<dbReference type="Pfam" id="PF05048">
    <property type="entry name" value="NosD"/>
    <property type="match status" value="1"/>
</dbReference>
<sequence length="537" mass="59443">VMMMHFADWLQDYGTNLDPKAALDFGAFTPKLLGVTIKGNFEIASFPHFGGYILFAAGALGPLIVLIDWLSYRRRKEREAAALLTMFLAFFVVQDVSATDFVSYEAPPEVSSLQILVDNAAPGSVLSLPDGVHEGQLTIDRPLTLKGTKNCVLDGAGKGSVLIVQAASVSLQGFTVRNSGYELLFDDAGILLDESIDTRIEGVTLRDNNHGIYVRNATRPLIRDCQFEGRRGRVHEENHGNGIHLWYVKDALIQDNRLMGHRDGLYLSFAEAAMIENNVAYGQDRFGLHSMYSQRNIIRDNCFGRNTAGVALMFSNRMTMERNQFIHNRGHRTYGLLLRDCSDSDFIHNRLVDNTIGLFLDGSNRNRFRENLFAENGWGVIAYSSSEENAFSKNAFVSNDYQMSLDMRRTKNRLSEDGIGNYWSEARPYDLDDDGIGDAPHNPVGLFAFISKQYPDLTVFSGSPAVLALEIAQRSLPALQPSELIDPHPLLKPVPVPEFEGPALPSAPQRGRGGSLSLAALSSLVSVCGGLCLWRSR</sequence>
<comment type="caution">
    <text evidence="6">The sequence shown here is derived from an EMBL/GenBank/DDBJ whole genome shotgun (WGS) entry which is preliminary data.</text>
</comment>
<dbReference type="AlphaFoldDB" id="A0A7Y2H0Z2"/>
<reference evidence="6 7" key="1">
    <citation type="submission" date="2020-03" db="EMBL/GenBank/DDBJ databases">
        <title>Metabolic flexibility allows generalist bacteria to become dominant in a frequently disturbed ecosystem.</title>
        <authorList>
            <person name="Chen Y.-J."/>
            <person name="Leung P.M."/>
            <person name="Bay S.K."/>
            <person name="Hugenholtz P."/>
            <person name="Kessler A.J."/>
            <person name="Shelley G."/>
            <person name="Waite D.W."/>
            <person name="Cook P.L."/>
            <person name="Greening C."/>
        </authorList>
    </citation>
    <scope>NUCLEOTIDE SEQUENCE [LARGE SCALE GENOMIC DNA]</scope>
    <source>
        <strain evidence="6">SS_bin_28</strain>
    </source>
</reference>
<dbReference type="EMBL" id="JABDJR010000057">
    <property type="protein sequence ID" value="NNF05436.1"/>
    <property type="molecule type" value="Genomic_DNA"/>
</dbReference>
<dbReference type="SMART" id="SM00722">
    <property type="entry name" value="CASH"/>
    <property type="match status" value="2"/>
</dbReference>
<keyword evidence="4" id="KW-1133">Transmembrane helix</keyword>
<evidence type="ECO:0000313" key="7">
    <source>
        <dbReference type="Proteomes" id="UP000547674"/>
    </source>
</evidence>
<evidence type="ECO:0000259" key="5">
    <source>
        <dbReference type="SMART" id="SM00722"/>
    </source>
</evidence>
<dbReference type="InterPro" id="IPR006633">
    <property type="entry name" value="Carb-bd_sugar_hydrolysis-dom"/>
</dbReference>
<dbReference type="InterPro" id="IPR051550">
    <property type="entry name" value="SCF-Subunits/Alg-Epimerases"/>
</dbReference>
<dbReference type="PANTHER" id="PTHR22990">
    <property type="entry name" value="F-BOX ONLY PROTEIN"/>
    <property type="match status" value="1"/>
</dbReference>
<dbReference type="SUPFAM" id="SSF51126">
    <property type="entry name" value="Pectin lyase-like"/>
    <property type="match status" value="1"/>
</dbReference>
<dbReference type="NCBIfam" id="TIGR03804">
    <property type="entry name" value="para_beta_helix"/>
    <property type="match status" value="3"/>
</dbReference>
<dbReference type="PANTHER" id="PTHR22990:SF15">
    <property type="entry name" value="F-BOX ONLY PROTEIN 10"/>
    <property type="match status" value="1"/>
</dbReference>
<keyword evidence="4" id="KW-0472">Membrane</keyword>
<comment type="pathway">
    <text evidence="1">Protein modification; protein ubiquitination.</text>
</comment>
<organism evidence="6 7">
    <name type="scientific">Eiseniibacteriota bacterium</name>
    <dbReference type="NCBI Taxonomy" id="2212470"/>
    <lineage>
        <taxon>Bacteria</taxon>
        <taxon>Candidatus Eiseniibacteriota</taxon>
    </lineage>
</organism>
<evidence type="ECO:0000256" key="4">
    <source>
        <dbReference type="SAM" id="Phobius"/>
    </source>
</evidence>
<gene>
    <name evidence="6" type="primary">nosD</name>
    <name evidence="6" type="ORF">HKN21_01620</name>
</gene>
<protein>
    <submittedName>
        <fullName evidence="6">Nitrous oxide reductase family maturation protein NosD</fullName>
    </submittedName>
</protein>